<dbReference type="EMBL" id="LAZR01005338">
    <property type="protein sequence ID" value="KKN00755.1"/>
    <property type="molecule type" value="Genomic_DNA"/>
</dbReference>
<evidence type="ECO:0000313" key="1">
    <source>
        <dbReference type="EMBL" id="KKN00755.1"/>
    </source>
</evidence>
<reference evidence="1" key="1">
    <citation type="journal article" date="2015" name="Nature">
        <title>Complex archaea that bridge the gap between prokaryotes and eukaryotes.</title>
        <authorList>
            <person name="Spang A."/>
            <person name="Saw J.H."/>
            <person name="Jorgensen S.L."/>
            <person name="Zaremba-Niedzwiedzka K."/>
            <person name="Martijn J."/>
            <person name="Lind A.E."/>
            <person name="van Eijk R."/>
            <person name="Schleper C."/>
            <person name="Guy L."/>
            <person name="Ettema T.J."/>
        </authorList>
    </citation>
    <scope>NUCLEOTIDE SEQUENCE</scope>
</reference>
<sequence>MKVFSDAKDLDLFCVQIKICCTFYQNTITDYAKEIKMSIFDSGLPGEPFESWFANVVGPDATVTWDEHVCGEGGEYGLAPSVCATATARTGDCGYIVLSIGTGDFAESVSGKPYVRDIRIAGLGPSVYLKPSDIAELEENMRLARERDELLSSIPINPINKKESIEYAKNIDTSLLDDRLPSKTLEEWFAELAGPDSEVEWKSEAGDGCVRPSLSYKEYIKVNEKDDPCSPKYEGKQSNRGYDCWAYVQAHFENSSESVYLSVRVGTIRKGIFGKPVSERVFIYNKGDGIKKFPIHEFPKVLERIRKGELFYPDK</sequence>
<comment type="caution">
    <text evidence="1">The sequence shown here is derived from an EMBL/GenBank/DDBJ whole genome shotgun (WGS) entry which is preliminary data.</text>
</comment>
<accession>A0A0F9M062</accession>
<name>A0A0F9M062_9ZZZZ</name>
<proteinExistence type="predicted"/>
<protein>
    <submittedName>
        <fullName evidence="1">Uncharacterized protein</fullName>
    </submittedName>
</protein>
<gene>
    <name evidence="1" type="ORF">LCGC14_1134650</name>
</gene>
<organism evidence="1">
    <name type="scientific">marine sediment metagenome</name>
    <dbReference type="NCBI Taxonomy" id="412755"/>
    <lineage>
        <taxon>unclassified sequences</taxon>
        <taxon>metagenomes</taxon>
        <taxon>ecological metagenomes</taxon>
    </lineage>
</organism>
<dbReference type="AlphaFoldDB" id="A0A0F9M062"/>